<dbReference type="GO" id="GO:0005739">
    <property type="term" value="C:mitochondrion"/>
    <property type="evidence" value="ECO:0007669"/>
    <property type="project" value="TreeGrafter"/>
</dbReference>
<organism evidence="8 9">
    <name type="scientific">Lachnellula hyalina</name>
    <dbReference type="NCBI Taxonomy" id="1316788"/>
    <lineage>
        <taxon>Eukaryota</taxon>
        <taxon>Fungi</taxon>
        <taxon>Dikarya</taxon>
        <taxon>Ascomycota</taxon>
        <taxon>Pezizomycotina</taxon>
        <taxon>Leotiomycetes</taxon>
        <taxon>Helotiales</taxon>
        <taxon>Lachnaceae</taxon>
        <taxon>Lachnellula</taxon>
    </lineage>
</organism>
<keyword evidence="3" id="KW-0067">ATP-binding</keyword>
<dbReference type="Pfam" id="PF00152">
    <property type="entry name" value="tRNA-synt_2"/>
    <property type="match status" value="1"/>
</dbReference>
<evidence type="ECO:0000259" key="7">
    <source>
        <dbReference type="PROSITE" id="PS50862"/>
    </source>
</evidence>
<keyword evidence="9" id="KW-1185">Reference proteome</keyword>
<keyword evidence="4" id="KW-0030">Aminoacyl-tRNA synthetase</keyword>
<dbReference type="InterPro" id="IPR012340">
    <property type="entry name" value="NA-bd_OB-fold"/>
</dbReference>
<comment type="caution">
    <text evidence="8">The sequence shown here is derived from an EMBL/GenBank/DDBJ whole genome shotgun (WGS) entry which is preliminary data.</text>
</comment>
<evidence type="ECO:0000256" key="3">
    <source>
        <dbReference type="ARBA" id="ARBA00022840"/>
    </source>
</evidence>
<dbReference type="FunFam" id="3.30.930.10:FF:000094">
    <property type="entry name" value="Lysine--tRNA ligase, mitochondrial"/>
    <property type="match status" value="1"/>
</dbReference>
<evidence type="ECO:0000256" key="4">
    <source>
        <dbReference type="ARBA" id="ARBA00023146"/>
    </source>
</evidence>
<keyword evidence="2" id="KW-0547">Nucleotide-binding</keyword>
<dbReference type="SUPFAM" id="SSF50249">
    <property type="entry name" value="Nucleic acid-binding proteins"/>
    <property type="match status" value="1"/>
</dbReference>
<sequence>SHDRMTISPGLRFLRPYLCKDLAVSQKHAYLRFFSSTRCLGKKAYQKIDSYGHDVSKGGGEALKRNTNDRITKLESANALKWPRIQNDVNGLTLTEYNEKYKRLQAGAKLSDETVLIRGRLMSFRIAGGKLIFLDIYQDGYMVQGICNQGDLDAFSGITKRAFKEFWHTLQRGDFISMYGHPHVTQQSKGELSMYCIELPQVLAPSISLIPRKLEDREARIRNRHVDMLVNPKTSDTIRIRSHIIQYIRNFLLDDQFLEVQTPIISDSAGGAIARPFTTVATEFSDKQLALRVAPEIWLKRLVIGGMDRVFEIGPAFRNEGLDATHNPEFTTCEFYKSFADLNDLMSMTEKMVSGIASLVSVQRKHPLTSLPEPNASLSATPYKRIQFIPAIEKALGEKLPDLADDQATEKLLALCKKHSIKLPEALTLPRILDKLASIYIEPDCEAPTYIIYPPACMAPLAKSFIDPATKQLVSARAELFIQKREMANMYEEENSPFEQRVKFMQQAKFKDDENKAFIDESYLEALEWGLPPTGGWGCGIDRMVMLFSGSKRISDVLAFGSLKNVVNLGNPAPRASGVMQKLEDLASGPKDVPESKSAKKKKKKKAAASEAPTSVKTAVASEGVTPVQKAASSEATTLVKKKKKKAASDAATPVNKKKKKAASEAVKPVKKDDMATSVKTAPQTESSASTKESASEAELADKADETPPLAKTSSTM</sequence>
<dbReference type="PANTHER" id="PTHR42918:SF5">
    <property type="entry name" value="LYSINE--TRNA LIGASE, MITOCHONDRIAL"/>
    <property type="match status" value="1"/>
</dbReference>
<accession>A0A8H8R8I2</accession>
<feature type="region of interest" description="Disordered" evidence="6">
    <location>
        <begin position="586"/>
        <end position="717"/>
    </location>
</feature>
<dbReference type="OrthoDB" id="21243at2759"/>
<evidence type="ECO:0000256" key="5">
    <source>
        <dbReference type="ARBA" id="ARBA00030563"/>
    </source>
</evidence>
<feature type="non-terminal residue" evidence="8">
    <location>
        <position position="717"/>
    </location>
</feature>
<dbReference type="GO" id="GO:0005524">
    <property type="term" value="F:ATP binding"/>
    <property type="evidence" value="ECO:0007669"/>
    <property type="project" value="UniProtKB-KW"/>
</dbReference>
<dbReference type="PANTHER" id="PTHR42918">
    <property type="entry name" value="LYSYL-TRNA SYNTHETASE"/>
    <property type="match status" value="1"/>
</dbReference>
<dbReference type="GO" id="GO:0070154">
    <property type="term" value="P:mitochondrial lysyl-tRNA aminoacylation"/>
    <property type="evidence" value="ECO:0007669"/>
    <property type="project" value="TreeGrafter"/>
</dbReference>
<dbReference type="InterPro" id="IPR018149">
    <property type="entry name" value="Lys-tRNA-synth_II_C"/>
</dbReference>
<dbReference type="PRINTS" id="PR00982">
    <property type="entry name" value="TRNASYNTHLYS"/>
</dbReference>
<evidence type="ECO:0000313" key="8">
    <source>
        <dbReference type="EMBL" id="TVY29972.1"/>
    </source>
</evidence>
<dbReference type="InterPro" id="IPR004364">
    <property type="entry name" value="Aa-tRNA-synt_II"/>
</dbReference>
<evidence type="ECO:0000256" key="6">
    <source>
        <dbReference type="SAM" id="MobiDB-lite"/>
    </source>
</evidence>
<gene>
    <name evidence="8" type="primary">KARS</name>
    <name evidence="8" type="ORF">LHYA1_G001320</name>
</gene>
<reference evidence="8 9" key="1">
    <citation type="submission" date="2018-05" db="EMBL/GenBank/DDBJ databases">
        <title>Genome sequencing and assembly of the regulated plant pathogen Lachnellula willkommii and related sister species for the development of diagnostic species identification markers.</title>
        <authorList>
            <person name="Giroux E."/>
            <person name="Bilodeau G."/>
        </authorList>
    </citation>
    <scope>NUCLEOTIDE SEQUENCE [LARGE SCALE GENOMIC DNA]</scope>
    <source>
        <strain evidence="8 9">CBS 185.66</strain>
    </source>
</reference>
<dbReference type="GeneID" id="41981518"/>
<evidence type="ECO:0000313" key="9">
    <source>
        <dbReference type="Proteomes" id="UP000431533"/>
    </source>
</evidence>
<dbReference type="InterPro" id="IPR045864">
    <property type="entry name" value="aa-tRNA-synth_II/BPL/LPL"/>
</dbReference>
<dbReference type="GO" id="GO:0000049">
    <property type="term" value="F:tRNA binding"/>
    <property type="evidence" value="ECO:0007669"/>
    <property type="project" value="TreeGrafter"/>
</dbReference>
<evidence type="ECO:0000256" key="2">
    <source>
        <dbReference type="ARBA" id="ARBA00022741"/>
    </source>
</evidence>
<keyword evidence="1 8" id="KW-0436">Ligase</keyword>
<dbReference type="Gene3D" id="3.30.930.10">
    <property type="entry name" value="Bira Bifunctional Protein, Domain 2"/>
    <property type="match status" value="1"/>
</dbReference>
<dbReference type="EMBL" id="QGMH01000012">
    <property type="protein sequence ID" value="TVY29972.1"/>
    <property type="molecule type" value="Genomic_DNA"/>
</dbReference>
<dbReference type="RefSeq" id="XP_031008759.1">
    <property type="nucleotide sequence ID" value="XM_031146304.1"/>
</dbReference>
<name>A0A8H8R8I2_9HELO</name>
<dbReference type="GO" id="GO:0004824">
    <property type="term" value="F:lysine-tRNA ligase activity"/>
    <property type="evidence" value="ECO:0007669"/>
    <property type="project" value="InterPro"/>
</dbReference>
<dbReference type="AlphaFoldDB" id="A0A8H8R8I2"/>
<feature type="domain" description="Aminoacyl-transfer RNA synthetases class-II family profile" evidence="7">
    <location>
        <begin position="238"/>
        <end position="572"/>
    </location>
</feature>
<dbReference type="PROSITE" id="PS50862">
    <property type="entry name" value="AA_TRNA_LIGASE_II"/>
    <property type="match status" value="1"/>
</dbReference>
<dbReference type="CDD" id="cd04322">
    <property type="entry name" value="LysRS_N"/>
    <property type="match status" value="1"/>
</dbReference>
<dbReference type="InterPro" id="IPR006195">
    <property type="entry name" value="aa-tRNA-synth_II"/>
</dbReference>
<protein>
    <recommendedName>
        <fullName evidence="5">Lysyl-tRNA synthetase</fullName>
    </recommendedName>
</protein>
<dbReference type="InterPro" id="IPR044136">
    <property type="entry name" value="Lys-tRNA-ligase_II_N"/>
</dbReference>
<evidence type="ECO:0000256" key="1">
    <source>
        <dbReference type="ARBA" id="ARBA00022598"/>
    </source>
</evidence>
<dbReference type="Proteomes" id="UP000431533">
    <property type="component" value="Unassembled WGS sequence"/>
</dbReference>
<proteinExistence type="predicted"/>
<dbReference type="SUPFAM" id="SSF55681">
    <property type="entry name" value="Class II aaRS and biotin synthetases"/>
    <property type="match status" value="1"/>
</dbReference>
<dbReference type="Gene3D" id="2.40.50.140">
    <property type="entry name" value="Nucleic acid-binding proteins"/>
    <property type="match status" value="1"/>
</dbReference>